<dbReference type="GO" id="GO:0051536">
    <property type="term" value="F:iron-sulfur cluster binding"/>
    <property type="evidence" value="ECO:0007669"/>
    <property type="project" value="InterPro"/>
</dbReference>
<dbReference type="SFLD" id="SFLDG01387">
    <property type="entry name" value="BtrN-like_SPASM_domain_contain"/>
    <property type="match status" value="1"/>
</dbReference>
<dbReference type="Pfam" id="PF04055">
    <property type="entry name" value="Radical_SAM"/>
    <property type="match status" value="1"/>
</dbReference>
<protein>
    <submittedName>
        <fullName evidence="4">Radical SAM protein</fullName>
    </submittedName>
</protein>
<dbReference type="PANTHER" id="PTHR11228:SF7">
    <property type="entry name" value="PQQA PEPTIDE CYCLASE"/>
    <property type="match status" value="1"/>
</dbReference>
<accession>A0A951IUQ8</accession>
<dbReference type="GO" id="GO:0003824">
    <property type="term" value="F:catalytic activity"/>
    <property type="evidence" value="ECO:0007669"/>
    <property type="project" value="InterPro"/>
</dbReference>
<dbReference type="CDD" id="cd01335">
    <property type="entry name" value="Radical_SAM"/>
    <property type="match status" value="1"/>
</dbReference>
<dbReference type="SFLD" id="SFLDS00029">
    <property type="entry name" value="Radical_SAM"/>
    <property type="match status" value="1"/>
</dbReference>
<organism evidence="4 5">
    <name type="scientific">Arthrospiribacter ruber</name>
    <dbReference type="NCBI Taxonomy" id="2487934"/>
    <lineage>
        <taxon>Bacteria</taxon>
        <taxon>Pseudomonadati</taxon>
        <taxon>Bacteroidota</taxon>
        <taxon>Cytophagia</taxon>
        <taxon>Cytophagales</taxon>
        <taxon>Cyclobacteriaceae</taxon>
        <taxon>Arthrospiribacter</taxon>
    </lineage>
</organism>
<evidence type="ECO:0000313" key="5">
    <source>
        <dbReference type="Proteomes" id="UP000727490"/>
    </source>
</evidence>
<dbReference type="InterPro" id="IPR007197">
    <property type="entry name" value="rSAM"/>
</dbReference>
<sequence length="335" mass="38956">MWKNKKHVASAYLKHLTWHKLGNYFLLWASFHWSRWVKKPVLWGMPTTLSIEPTTSCNLRCPECPSGLRSFSRPTGMIDIDLFSSAINQSKKHLSYLHLYFQGEPYLHPGFLEMVKTADRAGIFTSTSTNAHYLNEENVNQTLKSGLKQLIVSMDGISQDVYQQYRIGGSLQKVQKGLSLLLQKRQDSGQAYPRITLQFLVTGQNEHQIPELHQWAEEIGVDEVELKTTQIYNFENGSPLIPNDEKHSRYVRTKEGKWKLKKKQENKCWRMWQGAVLTWDGKLVPCCFDKDASHSMGNLQDKPLAMIWKSRKYQEFRKQLLTDRKQIDICKNCTE</sequence>
<keyword evidence="5" id="KW-1185">Reference proteome</keyword>
<dbReference type="InterPro" id="IPR023885">
    <property type="entry name" value="4Fe4S-binding_SPASM_dom"/>
</dbReference>
<gene>
    <name evidence="4" type="ORF">EGN73_06870</name>
</gene>
<dbReference type="InterPro" id="IPR034391">
    <property type="entry name" value="AdoMet-like_SPASM_containing"/>
</dbReference>
<proteinExistence type="predicted"/>
<dbReference type="PROSITE" id="PS51918">
    <property type="entry name" value="RADICAL_SAM"/>
    <property type="match status" value="1"/>
</dbReference>
<comment type="cofactor">
    <cofactor evidence="1">
        <name>[4Fe-4S] cluster</name>
        <dbReference type="ChEBI" id="CHEBI:49883"/>
    </cofactor>
</comment>
<keyword evidence="2" id="KW-0004">4Fe-4S</keyword>
<reference evidence="4 5" key="1">
    <citation type="journal article" date="2020" name="Syst. Appl. Microbiol.">
        <title>Arthrospiribacter ruber gen. nov., sp. nov., a novel bacterium isolated from Arthrospira cultures.</title>
        <authorList>
            <person name="Waleron M."/>
            <person name="Misztak A."/>
            <person name="Waleron M.M."/>
            <person name="Furmaniak M."/>
            <person name="Mrozik A."/>
            <person name="Waleron K."/>
        </authorList>
    </citation>
    <scope>NUCLEOTIDE SEQUENCE [LARGE SCALE GENOMIC DNA]</scope>
    <source>
        <strain evidence="4 5">DPMB0001</strain>
    </source>
</reference>
<dbReference type="PANTHER" id="PTHR11228">
    <property type="entry name" value="RADICAL SAM DOMAIN PROTEIN"/>
    <property type="match status" value="1"/>
</dbReference>
<keyword evidence="2" id="KW-0408">Iron</keyword>
<keyword evidence="2" id="KW-0479">Metal-binding</keyword>
<name>A0A951IUQ8_9BACT</name>
<keyword evidence="2" id="KW-0411">Iron-sulfur</keyword>
<dbReference type="SFLD" id="SFLDG01067">
    <property type="entry name" value="SPASM/twitch_domain_containing"/>
    <property type="match status" value="1"/>
</dbReference>
<evidence type="ECO:0000313" key="4">
    <source>
        <dbReference type="EMBL" id="MBW3467535.1"/>
    </source>
</evidence>
<dbReference type="Pfam" id="PF13186">
    <property type="entry name" value="SPASM"/>
    <property type="match status" value="1"/>
</dbReference>
<dbReference type="RefSeq" id="WP_219287802.1">
    <property type="nucleotide sequence ID" value="NZ_RPHB01000003.1"/>
</dbReference>
<dbReference type="AlphaFoldDB" id="A0A951IUQ8"/>
<evidence type="ECO:0000259" key="3">
    <source>
        <dbReference type="PROSITE" id="PS51918"/>
    </source>
</evidence>
<evidence type="ECO:0000256" key="1">
    <source>
        <dbReference type="ARBA" id="ARBA00001966"/>
    </source>
</evidence>
<comment type="caution">
    <text evidence="4">The sequence shown here is derived from an EMBL/GenBank/DDBJ whole genome shotgun (WGS) entry which is preliminary data.</text>
</comment>
<feature type="domain" description="Radical SAM core" evidence="3">
    <location>
        <begin position="43"/>
        <end position="263"/>
    </location>
</feature>
<evidence type="ECO:0000256" key="2">
    <source>
        <dbReference type="ARBA" id="ARBA00022485"/>
    </source>
</evidence>
<dbReference type="InterPro" id="IPR050377">
    <property type="entry name" value="Radical_SAM_PqqE_MftC-like"/>
</dbReference>
<dbReference type="Proteomes" id="UP000727490">
    <property type="component" value="Unassembled WGS sequence"/>
</dbReference>
<dbReference type="EMBL" id="RPHB01000003">
    <property type="protein sequence ID" value="MBW3467535.1"/>
    <property type="molecule type" value="Genomic_DNA"/>
</dbReference>